<organism evidence="2 3">
    <name type="scientific">Citricoccus parietis</name>
    <dbReference type="NCBI Taxonomy" id="592307"/>
    <lineage>
        <taxon>Bacteria</taxon>
        <taxon>Bacillati</taxon>
        <taxon>Actinomycetota</taxon>
        <taxon>Actinomycetes</taxon>
        <taxon>Micrococcales</taxon>
        <taxon>Micrococcaceae</taxon>
        <taxon>Citricoccus</taxon>
    </lineage>
</organism>
<dbReference type="EMBL" id="JBHMFI010000001">
    <property type="protein sequence ID" value="MFB9072366.1"/>
    <property type="molecule type" value="Genomic_DNA"/>
</dbReference>
<accession>A0ABV5G0A1</accession>
<gene>
    <name evidence="2" type="ORF">ACFFX0_14640</name>
</gene>
<feature type="region of interest" description="Disordered" evidence="1">
    <location>
        <begin position="1"/>
        <end position="24"/>
    </location>
</feature>
<name>A0ABV5G0A1_9MICC</name>
<evidence type="ECO:0000313" key="2">
    <source>
        <dbReference type="EMBL" id="MFB9072366.1"/>
    </source>
</evidence>
<sequence length="109" mass="11968">MRADPWGTCPPRQPPRPPAGFRVRSGPMAWTARTLPRSLPCRWHRRAAGASGPGRRLRRAACSPALDRAVTWPPVSGEHFRRSVRTAGRRGPARASPRTCGGFPRRAPA</sequence>
<feature type="compositionally biased region" description="Basic residues" evidence="1">
    <location>
        <begin position="82"/>
        <end position="92"/>
    </location>
</feature>
<evidence type="ECO:0000313" key="3">
    <source>
        <dbReference type="Proteomes" id="UP001589575"/>
    </source>
</evidence>
<protein>
    <submittedName>
        <fullName evidence="2">Uncharacterized protein</fullName>
    </submittedName>
</protein>
<comment type="caution">
    <text evidence="2">The sequence shown here is derived from an EMBL/GenBank/DDBJ whole genome shotgun (WGS) entry which is preliminary data.</text>
</comment>
<reference evidence="2 3" key="1">
    <citation type="submission" date="2024-09" db="EMBL/GenBank/DDBJ databases">
        <authorList>
            <person name="Sun Q."/>
            <person name="Mori K."/>
        </authorList>
    </citation>
    <scope>NUCLEOTIDE SEQUENCE [LARGE SCALE GENOMIC DNA]</scope>
    <source>
        <strain evidence="2 3">CCM 7609</strain>
    </source>
</reference>
<proteinExistence type="predicted"/>
<evidence type="ECO:0000256" key="1">
    <source>
        <dbReference type="SAM" id="MobiDB-lite"/>
    </source>
</evidence>
<feature type="region of interest" description="Disordered" evidence="1">
    <location>
        <begin position="81"/>
        <end position="109"/>
    </location>
</feature>
<keyword evidence="3" id="KW-1185">Reference proteome</keyword>
<dbReference type="Proteomes" id="UP001589575">
    <property type="component" value="Unassembled WGS sequence"/>
</dbReference>